<dbReference type="PANTHER" id="PTHR33495">
    <property type="entry name" value="ANTI-SIGMA FACTOR ANTAGONIST TM_1081-RELATED-RELATED"/>
    <property type="match status" value="1"/>
</dbReference>
<protein>
    <recommendedName>
        <fullName evidence="2">Anti-sigma factor antagonist</fullName>
    </recommendedName>
</protein>
<sequence length="134" mass="14794">MDAKTDSISYKTNDMKLTIEHISSAGTLPGPAVIFQIQGDINIFSAKKLKDAFNESIENEVYILLIDLSGVRVMDSSGIATFIATHSRLNKMPNAGVILYSLTPEIEKMLELTRLKSLLRTASNFSEAIRLFSP</sequence>
<comment type="similarity">
    <text evidence="1 2">Belongs to the anti-sigma-factor antagonist family.</text>
</comment>
<dbReference type="Gene3D" id="3.30.750.24">
    <property type="entry name" value="STAS domain"/>
    <property type="match status" value="1"/>
</dbReference>
<dbReference type="GO" id="GO:0043856">
    <property type="term" value="F:anti-sigma factor antagonist activity"/>
    <property type="evidence" value="ECO:0007669"/>
    <property type="project" value="InterPro"/>
</dbReference>
<dbReference type="NCBIfam" id="TIGR00377">
    <property type="entry name" value="ant_ant_sig"/>
    <property type="match status" value="1"/>
</dbReference>
<dbReference type="Pfam" id="PF01740">
    <property type="entry name" value="STAS"/>
    <property type="match status" value="1"/>
</dbReference>
<dbReference type="EMBL" id="CP015217">
    <property type="protein sequence ID" value="AOP35083.1"/>
    <property type="molecule type" value="Genomic_DNA"/>
</dbReference>
<reference evidence="4 5" key="1">
    <citation type="submission" date="2016-04" db="EMBL/GenBank/DDBJ databases">
        <title>Complete genome seqeunce of Leptospira alstonii serovar Room22.</title>
        <authorList>
            <person name="Nally J.E."/>
            <person name="Bayles D.O."/>
            <person name="Hurley D."/>
            <person name="Fanning S."/>
            <person name="McMahon B.J."/>
            <person name="Arent Z."/>
        </authorList>
    </citation>
    <scope>NUCLEOTIDE SEQUENCE [LARGE SCALE GENOMIC DNA]</scope>
    <source>
        <strain evidence="4 5">GWTS #1</strain>
    </source>
</reference>
<evidence type="ECO:0000256" key="2">
    <source>
        <dbReference type="RuleBase" id="RU003749"/>
    </source>
</evidence>
<evidence type="ECO:0000259" key="3">
    <source>
        <dbReference type="PROSITE" id="PS50801"/>
    </source>
</evidence>
<evidence type="ECO:0000313" key="5">
    <source>
        <dbReference type="Proteomes" id="UP000094197"/>
    </source>
</evidence>
<dbReference type="RefSeq" id="WP_069608298.1">
    <property type="nucleotide sequence ID" value="NZ_CP015217.1"/>
</dbReference>
<keyword evidence="5" id="KW-1185">Reference proteome</keyword>
<dbReference type="SUPFAM" id="SSF52091">
    <property type="entry name" value="SpoIIaa-like"/>
    <property type="match status" value="1"/>
</dbReference>
<dbReference type="Proteomes" id="UP000094197">
    <property type="component" value="Chromosome 1"/>
</dbReference>
<dbReference type="PROSITE" id="PS50801">
    <property type="entry name" value="STAS"/>
    <property type="match status" value="1"/>
</dbReference>
<dbReference type="AlphaFoldDB" id="A0A1D7UZS0"/>
<dbReference type="InterPro" id="IPR003658">
    <property type="entry name" value="Anti-sigma_ant"/>
</dbReference>
<dbReference type="InterPro" id="IPR036513">
    <property type="entry name" value="STAS_dom_sf"/>
</dbReference>
<dbReference type="PANTHER" id="PTHR33495:SF2">
    <property type="entry name" value="ANTI-SIGMA FACTOR ANTAGONIST TM_1081-RELATED"/>
    <property type="match status" value="1"/>
</dbReference>
<accession>A0A1D7UZS0</accession>
<dbReference type="CDD" id="cd07043">
    <property type="entry name" value="STAS_anti-anti-sigma_factors"/>
    <property type="match status" value="1"/>
</dbReference>
<dbReference type="InterPro" id="IPR002645">
    <property type="entry name" value="STAS_dom"/>
</dbReference>
<dbReference type="OrthoDB" id="339442at2"/>
<dbReference type="KEGG" id="laj:A0128_15285"/>
<organism evidence="4 5">
    <name type="scientific">Leptospira tipperaryensis</name>
    <dbReference type="NCBI Taxonomy" id="2564040"/>
    <lineage>
        <taxon>Bacteria</taxon>
        <taxon>Pseudomonadati</taxon>
        <taxon>Spirochaetota</taxon>
        <taxon>Spirochaetia</taxon>
        <taxon>Leptospirales</taxon>
        <taxon>Leptospiraceae</taxon>
        <taxon>Leptospira</taxon>
    </lineage>
</organism>
<evidence type="ECO:0000313" key="4">
    <source>
        <dbReference type="EMBL" id="AOP35083.1"/>
    </source>
</evidence>
<proteinExistence type="inferred from homology"/>
<gene>
    <name evidence="4" type="ORF">A0128_15285</name>
</gene>
<feature type="domain" description="STAS" evidence="3">
    <location>
        <begin position="33"/>
        <end position="132"/>
    </location>
</feature>
<name>A0A1D7UZS0_9LEPT</name>
<evidence type="ECO:0000256" key="1">
    <source>
        <dbReference type="ARBA" id="ARBA00009013"/>
    </source>
</evidence>